<protein>
    <submittedName>
        <fullName evidence="2">Uncharacterized protein</fullName>
    </submittedName>
</protein>
<feature type="non-terminal residue" evidence="2">
    <location>
        <position position="45"/>
    </location>
</feature>
<reference evidence="2" key="1">
    <citation type="submission" date="2020-02" db="EMBL/GenBank/DDBJ databases">
        <authorList>
            <person name="Meier V. D."/>
        </authorList>
    </citation>
    <scope>NUCLEOTIDE SEQUENCE</scope>
    <source>
        <strain evidence="2">AVDCRST_MAG77</strain>
    </source>
</reference>
<evidence type="ECO:0000313" key="2">
    <source>
        <dbReference type="EMBL" id="CAA9301195.1"/>
    </source>
</evidence>
<name>A0A6J4KCK9_9CHLR</name>
<feature type="compositionally biased region" description="Basic and acidic residues" evidence="1">
    <location>
        <begin position="1"/>
        <end position="10"/>
    </location>
</feature>
<sequence>DRQNRSELPCRNHCGRLHGPHRRGDREAGRLRAVPRVRALGRDDL</sequence>
<evidence type="ECO:0000256" key="1">
    <source>
        <dbReference type="SAM" id="MobiDB-lite"/>
    </source>
</evidence>
<accession>A0A6J4KCK9</accession>
<dbReference type="EMBL" id="CADCTC010000294">
    <property type="protein sequence ID" value="CAA9301195.1"/>
    <property type="molecule type" value="Genomic_DNA"/>
</dbReference>
<feature type="non-terminal residue" evidence="2">
    <location>
        <position position="1"/>
    </location>
</feature>
<proteinExistence type="predicted"/>
<gene>
    <name evidence="2" type="ORF">AVDCRST_MAG77-5682</name>
</gene>
<feature type="region of interest" description="Disordered" evidence="1">
    <location>
        <begin position="1"/>
        <end position="45"/>
    </location>
</feature>
<dbReference type="AlphaFoldDB" id="A0A6J4KCK9"/>
<organism evidence="2">
    <name type="scientific">uncultured Chloroflexota bacterium</name>
    <dbReference type="NCBI Taxonomy" id="166587"/>
    <lineage>
        <taxon>Bacteria</taxon>
        <taxon>Bacillati</taxon>
        <taxon>Chloroflexota</taxon>
        <taxon>environmental samples</taxon>
    </lineage>
</organism>